<dbReference type="SUPFAM" id="SSF57184">
    <property type="entry name" value="Growth factor receptor domain"/>
    <property type="match status" value="2"/>
</dbReference>
<dbReference type="PANTHER" id="PTHR46967:SF2">
    <property type="entry name" value="SUSHI, VON WILLEBRAND FACTOR TYPE A, EGF AND PENTRAXIN DOMAIN-CONTAINING PROTEIN 1-LIKE"/>
    <property type="match status" value="1"/>
</dbReference>
<evidence type="ECO:0000313" key="5">
    <source>
        <dbReference type="Proteomes" id="UP001165085"/>
    </source>
</evidence>
<feature type="domain" description="WW" evidence="3">
    <location>
        <begin position="830"/>
        <end position="863"/>
    </location>
</feature>
<dbReference type="Proteomes" id="UP001165085">
    <property type="component" value="Unassembled WGS sequence"/>
</dbReference>
<evidence type="ECO:0000313" key="4">
    <source>
        <dbReference type="EMBL" id="GMH54360.1"/>
    </source>
</evidence>
<proteinExistence type="predicted"/>
<dbReference type="OrthoDB" id="5950997at2759"/>
<gene>
    <name evidence="4" type="ORF">TrST_g10530</name>
</gene>
<feature type="region of interest" description="Disordered" evidence="1">
    <location>
        <begin position="807"/>
        <end position="864"/>
    </location>
</feature>
<dbReference type="PROSITE" id="PS50020">
    <property type="entry name" value="WW_DOMAIN_2"/>
    <property type="match status" value="1"/>
</dbReference>
<evidence type="ECO:0000256" key="1">
    <source>
        <dbReference type="SAM" id="MobiDB-lite"/>
    </source>
</evidence>
<feature type="transmembrane region" description="Helical" evidence="2">
    <location>
        <begin position="506"/>
        <end position="524"/>
    </location>
</feature>
<sequence length="864" mass="93586">MLESTLVKAPVHVQAGNYNPDQATDAAYHTSCSACIPGTKLEDDGTDAEKHNAADDCELCGPGYYSNEEGSASCSSCPDGEVSPSGATSCSSCPAGYECTGGTTTVCATGEYSEGGSSCRPCEKGHSCPGGTDRSACRPGSYQSDPSQTSCLACPAGKYQQNSGREVCVGCPAAASSGNYTTPATAEDVTTRTSETICELGFACVGGVKTSCDGPGQYSDETGLAACKTAPAGKKPTYNHSDIENCSPGRYSVGGKIECDECDTGKFSTEGAVGCSQCEPGEIPVSNVCTKCEKGKYATFGSSTCLSCDGPGEYSDEGAGYCQTCPQYEVFSNQTNACECIHTFTRVDDGTCTYKAGETLMGTTCEPCEKVKWKAEAGVTSCSLCSSTLEDSITKDFGFTSAKDCKCPKGTYDDGKGKCEVVQDGMDDTAFGMCLENVTVDPGYWRVNSDSTDVRKCLVSEACTGGNSTNYCREGHTGPYCDLCVDGWTKDPLMLCKSCENSIVDVIPWWMLVAAVLGSLIYISKKKSRNPEEHRKKLLKKYRSSCFTSAIAITYLVLPTVTTKIFGLFPCDELDDGSEMLMKDYTISCQDGSRDFWEAYGWLMVGVFPIGVISMYGFLLWSKRARLKTPVEQRLEDEEITPLLFLWEPYKPEFWYWEVIETGRRLMMTGVLSTIKPGSFSQLVAGQMMNTLYLTLLCLARPYNDNRDNSITVLSTLQIIIVFVAAMLMHASKLFIEDNYDAEEWAFYQKDNMSTSSNGMAIKNLKGPKKKKKKKEKKNDEEEGGGVVVEMTNVGVDIGLGSRTNSVFKAENPMTRKGGEQISGGFRQEGGESEQWEATEDEDGNQYWYDESSGRTTWSDKSQS</sequence>
<dbReference type="Gene3D" id="2.10.50.10">
    <property type="entry name" value="Tumor Necrosis Factor Receptor, subunit A, domain 2"/>
    <property type="match status" value="3"/>
</dbReference>
<feature type="transmembrane region" description="Helical" evidence="2">
    <location>
        <begin position="600"/>
        <end position="621"/>
    </location>
</feature>
<keyword evidence="2" id="KW-0472">Membrane</keyword>
<protein>
    <recommendedName>
        <fullName evidence="3">WW domain-containing protein</fullName>
    </recommendedName>
</protein>
<evidence type="ECO:0000259" key="3">
    <source>
        <dbReference type="PROSITE" id="PS50020"/>
    </source>
</evidence>
<dbReference type="EMBL" id="BRXY01000026">
    <property type="protein sequence ID" value="GMH54360.1"/>
    <property type="molecule type" value="Genomic_DNA"/>
</dbReference>
<keyword evidence="2" id="KW-0812">Transmembrane</keyword>
<name>A0A9W6ZQ33_9STRA</name>
<dbReference type="InterPro" id="IPR009030">
    <property type="entry name" value="Growth_fac_rcpt_cys_sf"/>
</dbReference>
<feature type="compositionally biased region" description="Polar residues" evidence="1">
    <location>
        <begin position="854"/>
        <end position="864"/>
    </location>
</feature>
<dbReference type="SMART" id="SM01411">
    <property type="entry name" value="Ephrin_rec_like"/>
    <property type="match status" value="7"/>
</dbReference>
<reference evidence="5" key="1">
    <citation type="journal article" date="2023" name="Commun. Biol.">
        <title>Genome analysis of Parmales, the sister group of diatoms, reveals the evolutionary specialization of diatoms from phago-mixotrophs to photoautotrophs.</title>
        <authorList>
            <person name="Ban H."/>
            <person name="Sato S."/>
            <person name="Yoshikawa S."/>
            <person name="Yamada K."/>
            <person name="Nakamura Y."/>
            <person name="Ichinomiya M."/>
            <person name="Sato N."/>
            <person name="Blanc-Mathieu R."/>
            <person name="Endo H."/>
            <person name="Kuwata A."/>
            <person name="Ogata H."/>
        </authorList>
    </citation>
    <scope>NUCLEOTIDE SEQUENCE [LARGE SCALE GENOMIC DNA]</scope>
    <source>
        <strain evidence="5">NIES 3701</strain>
    </source>
</reference>
<keyword evidence="2" id="KW-1133">Transmembrane helix</keyword>
<comment type="caution">
    <text evidence="4">The sequence shown here is derived from an EMBL/GenBank/DDBJ whole genome shotgun (WGS) entry which is preliminary data.</text>
</comment>
<feature type="compositionally biased region" description="Acidic residues" evidence="1">
    <location>
        <begin position="831"/>
        <end position="844"/>
    </location>
</feature>
<dbReference type="PANTHER" id="PTHR46967">
    <property type="entry name" value="INSULIN-LIKE GROWTH FACTOR BINDING PROTEIN,N-TERMINAL"/>
    <property type="match status" value="1"/>
</dbReference>
<feature type="region of interest" description="Disordered" evidence="1">
    <location>
        <begin position="758"/>
        <end position="786"/>
    </location>
</feature>
<dbReference type="AlphaFoldDB" id="A0A9W6ZQ33"/>
<organism evidence="4 5">
    <name type="scientific">Triparma strigata</name>
    <dbReference type="NCBI Taxonomy" id="1606541"/>
    <lineage>
        <taxon>Eukaryota</taxon>
        <taxon>Sar</taxon>
        <taxon>Stramenopiles</taxon>
        <taxon>Ochrophyta</taxon>
        <taxon>Bolidophyceae</taxon>
        <taxon>Parmales</taxon>
        <taxon>Triparmaceae</taxon>
        <taxon>Triparma</taxon>
    </lineage>
</organism>
<accession>A0A9W6ZQ33</accession>
<keyword evidence="5" id="KW-1185">Reference proteome</keyword>
<feature type="transmembrane region" description="Helical" evidence="2">
    <location>
        <begin position="709"/>
        <end position="729"/>
    </location>
</feature>
<dbReference type="InterPro" id="IPR001202">
    <property type="entry name" value="WW_dom"/>
</dbReference>
<feature type="transmembrane region" description="Helical" evidence="2">
    <location>
        <begin position="545"/>
        <end position="569"/>
    </location>
</feature>
<feature type="compositionally biased region" description="Basic residues" evidence="1">
    <location>
        <begin position="766"/>
        <end position="776"/>
    </location>
</feature>
<evidence type="ECO:0000256" key="2">
    <source>
        <dbReference type="SAM" id="Phobius"/>
    </source>
</evidence>